<dbReference type="SUPFAM" id="SSF103657">
    <property type="entry name" value="BAR/IMD domain-like"/>
    <property type="match status" value="1"/>
</dbReference>
<feature type="compositionally biased region" description="Polar residues" evidence="1">
    <location>
        <begin position="310"/>
        <end position="324"/>
    </location>
</feature>
<feature type="compositionally biased region" description="Basic and acidic residues" evidence="1">
    <location>
        <begin position="122"/>
        <end position="140"/>
    </location>
</feature>
<feature type="compositionally biased region" description="Low complexity" evidence="1">
    <location>
        <begin position="416"/>
        <end position="434"/>
    </location>
</feature>
<dbReference type="GO" id="GO:0003779">
    <property type="term" value="F:actin binding"/>
    <property type="evidence" value="ECO:0007669"/>
    <property type="project" value="InterPro"/>
</dbReference>
<evidence type="ECO:0000256" key="1">
    <source>
        <dbReference type="SAM" id="MobiDB-lite"/>
    </source>
</evidence>
<evidence type="ECO:0000313" key="4">
    <source>
        <dbReference type="Proteomes" id="UP000494165"/>
    </source>
</evidence>
<accession>A0A8S1CU23</accession>
<dbReference type="GO" id="GO:0015629">
    <property type="term" value="C:actin cytoskeleton"/>
    <property type="evidence" value="ECO:0007669"/>
    <property type="project" value="TreeGrafter"/>
</dbReference>
<dbReference type="GO" id="GO:0009898">
    <property type="term" value="C:cytoplasmic side of plasma membrane"/>
    <property type="evidence" value="ECO:0007669"/>
    <property type="project" value="TreeGrafter"/>
</dbReference>
<feature type="region of interest" description="Disordered" evidence="1">
    <location>
        <begin position="545"/>
        <end position="644"/>
    </location>
</feature>
<dbReference type="GO" id="GO:0007009">
    <property type="term" value="P:plasma membrane organization"/>
    <property type="evidence" value="ECO:0007669"/>
    <property type="project" value="InterPro"/>
</dbReference>
<proteinExistence type="predicted"/>
<dbReference type="Gene3D" id="1.20.1270.60">
    <property type="entry name" value="Arfaptin homology (AH) domain/BAR domain"/>
    <property type="match status" value="1"/>
</dbReference>
<feature type="region of interest" description="Disordered" evidence="1">
    <location>
        <begin position="353"/>
        <end position="377"/>
    </location>
</feature>
<dbReference type="EMBL" id="CADEPI010000070">
    <property type="protein sequence ID" value="CAB3372207.1"/>
    <property type="molecule type" value="Genomic_DNA"/>
</dbReference>
<organism evidence="3 4">
    <name type="scientific">Cloeon dipterum</name>
    <dbReference type="NCBI Taxonomy" id="197152"/>
    <lineage>
        <taxon>Eukaryota</taxon>
        <taxon>Metazoa</taxon>
        <taxon>Ecdysozoa</taxon>
        <taxon>Arthropoda</taxon>
        <taxon>Hexapoda</taxon>
        <taxon>Insecta</taxon>
        <taxon>Pterygota</taxon>
        <taxon>Palaeoptera</taxon>
        <taxon>Ephemeroptera</taxon>
        <taxon>Pisciforma</taxon>
        <taxon>Baetidae</taxon>
        <taxon>Cloeon</taxon>
    </lineage>
</organism>
<dbReference type="GO" id="GO:0005543">
    <property type="term" value="F:phospholipid binding"/>
    <property type="evidence" value="ECO:0007669"/>
    <property type="project" value="TreeGrafter"/>
</dbReference>
<feature type="compositionally biased region" description="Polar residues" evidence="1">
    <location>
        <begin position="358"/>
        <end position="375"/>
    </location>
</feature>
<feature type="domain" description="IMD" evidence="2">
    <location>
        <begin position="1"/>
        <end position="260"/>
    </location>
</feature>
<sequence length="939" mass="103562">MDIEDTTALGQLFQQIITDMKNGAPLWEDFVSKASKLHSCLRATQQAIGVYLEAFQKIADAATNSKGATKDIGAALTRICLRQRAVESRVKTFTSAIMDCLVNPLQDRLEDWKKATINLDKEHSKETKRARSELKKRSTDTLRMQKKARKGLTSTSSSSSLAQGLTANMDPLDSQQRLLQSGIQQLGECEGKSVRAALTEGRGRFCIFVTLLRPVLEQEVAIFWELSHVQEALDELNKAIGDPKTLPDTIEQALQELTNVTATQEAAWVNATNTANRDSSPPSSMGSRKSSVGSAASLQSLSSHSGGGTASQNVWPPRSNTLSKLSRPPAWLRAVSQDSGFVSSQDRLFPFYHGQKGNEATNGDGSNCSTPTTSGGIMEELSVPDCKEPGANSQPGSWPNLQETLQFERAASAIMADQQNQQQAGPPSAAQQGQRRPHTISAGYGQSQSRPPLGSYHFSPPPSSPAPDGQNPNPRPPSGPGANGRPAVPKRCSSLERPERPSVLVPKPAHFRIDAIYDQETPTNEVIACPVYVNMHELANLAANKTTERSGATASENKDQENSSESSHESSSGYGSQTMPLHGAHEDLPHPDGYPPHGGHTGSFRLPRRGSTSTPPAPPIRRTSSISTVNKMPLGGDDLPPPPSPSFLHQQNQQNLYGNIAEIRGYVEMQHMPSQSRRPPTSEEIYRTSTVADTVRTLSQQPAWKPGEEIYKPVADAMRRQYQDAKGNVADTVRTLTELRHQPASPIQTRKNVRISNENLHLLEDEVYCSSRSPATARKMYPEHQLMANFSPSTSRKLYEQQQLQQQQAQYKVSRNPEYEDPSKLRMIQQMKINKLKQEKMGMAGPQQQQLQQMAAPQQMMRRYSEEENREPPQQTFLLQSLTSKLSQMQKNNKALRVRTLIASRTVKDPTLVHDSLMDQIKRGTRLRTTPTDDGPRFA</sequence>
<gene>
    <name evidence="3" type="ORF">CLODIP_2_CD10919</name>
</gene>
<dbReference type="Proteomes" id="UP000494165">
    <property type="component" value="Unassembled WGS sequence"/>
</dbReference>
<dbReference type="PANTHER" id="PTHR15708">
    <property type="entry name" value="ACTIN BUNDLING/MISSING IN METASTASIS-RELATED"/>
    <property type="match status" value="1"/>
</dbReference>
<reference evidence="3 4" key="1">
    <citation type="submission" date="2020-04" db="EMBL/GenBank/DDBJ databases">
        <authorList>
            <person name="Alioto T."/>
            <person name="Alioto T."/>
            <person name="Gomez Garrido J."/>
        </authorList>
    </citation>
    <scope>NUCLEOTIDE SEQUENCE [LARGE SCALE GENOMIC DNA]</scope>
</reference>
<dbReference type="PANTHER" id="PTHR15708:SF4">
    <property type="entry name" value="FI21477P1-RELATED"/>
    <property type="match status" value="1"/>
</dbReference>
<dbReference type="GO" id="GO:0030031">
    <property type="term" value="P:cell projection assembly"/>
    <property type="evidence" value="ECO:0007669"/>
    <property type="project" value="TreeGrafter"/>
</dbReference>
<dbReference type="OrthoDB" id="10061327at2759"/>
<feature type="compositionally biased region" description="Low complexity" evidence="1">
    <location>
        <begin position="846"/>
        <end position="861"/>
    </location>
</feature>
<feature type="region of interest" description="Disordered" evidence="1">
    <location>
        <begin position="122"/>
        <end position="165"/>
    </location>
</feature>
<evidence type="ECO:0000259" key="2">
    <source>
        <dbReference type="PROSITE" id="PS51338"/>
    </source>
</evidence>
<comment type="caution">
    <text evidence="3">The sequence shown here is derived from an EMBL/GenBank/DDBJ whole genome shotgun (WGS) entry which is preliminary data.</text>
</comment>
<feature type="region of interest" description="Disordered" evidence="1">
    <location>
        <begin position="416"/>
        <end position="503"/>
    </location>
</feature>
<keyword evidence="4" id="KW-1185">Reference proteome</keyword>
<name>A0A8S1CU23_9INSE</name>
<feature type="compositionally biased region" description="Low complexity" evidence="1">
    <location>
        <begin position="563"/>
        <end position="576"/>
    </location>
</feature>
<dbReference type="InterPro" id="IPR027267">
    <property type="entry name" value="AH/BAR_dom_sf"/>
</dbReference>
<feature type="compositionally biased region" description="Low complexity" evidence="1">
    <location>
        <begin position="279"/>
        <end position="304"/>
    </location>
</feature>
<protein>
    <recommendedName>
        <fullName evidence="2">IMD domain-containing protein</fullName>
    </recommendedName>
</protein>
<feature type="compositionally biased region" description="Polar residues" evidence="1">
    <location>
        <begin position="545"/>
        <end position="555"/>
    </location>
</feature>
<dbReference type="AlphaFoldDB" id="A0A8S1CU23"/>
<dbReference type="InterPro" id="IPR013606">
    <property type="entry name" value="I-BAR_dom"/>
</dbReference>
<dbReference type="InterPro" id="IPR030127">
    <property type="entry name" value="MTSS1/MTSS2"/>
</dbReference>
<feature type="region of interest" description="Disordered" evidence="1">
    <location>
        <begin position="846"/>
        <end position="873"/>
    </location>
</feature>
<dbReference type="Pfam" id="PF08397">
    <property type="entry name" value="IMD"/>
    <property type="match status" value="1"/>
</dbReference>
<feature type="region of interest" description="Disordered" evidence="1">
    <location>
        <begin position="272"/>
        <end position="325"/>
    </location>
</feature>
<dbReference type="PROSITE" id="PS51338">
    <property type="entry name" value="IMD"/>
    <property type="match status" value="1"/>
</dbReference>
<evidence type="ECO:0000313" key="3">
    <source>
        <dbReference type="EMBL" id="CAB3372207.1"/>
    </source>
</evidence>